<proteinExistence type="predicted"/>
<evidence type="ECO:0000256" key="1">
    <source>
        <dbReference type="SAM" id="Coils"/>
    </source>
</evidence>
<gene>
    <name evidence="2" type="ORF">NA56DRAFT_732380</name>
</gene>
<keyword evidence="3" id="KW-1185">Reference proteome</keyword>
<dbReference type="AlphaFoldDB" id="A0A2J6PNX0"/>
<dbReference type="STRING" id="1745343.A0A2J6PNX0"/>
<accession>A0A2J6PNX0</accession>
<evidence type="ECO:0000313" key="3">
    <source>
        <dbReference type="Proteomes" id="UP000235672"/>
    </source>
</evidence>
<evidence type="ECO:0008006" key="4">
    <source>
        <dbReference type="Google" id="ProtNLM"/>
    </source>
</evidence>
<reference evidence="2 3" key="1">
    <citation type="submission" date="2016-05" db="EMBL/GenBank/DDBJ databases">
        <title>A degradative enzymes factory behind the ericoid mycorrhizal symbiosis.</title>
        <authorList>
            <consortium name="DOE Joint Genome Institute"/>
            <person name="Martino E."/>
            <person name="Morin E."/>
            <person name="Grelet G."/>
            <person name="Kuo A."/>
            <person name="Kohler A."/>
            <person name="Daghino S."/>
            <person name="Barry K."/>
            <person name="Choi C."/>
            <person name="Cichocki N."/>
            <person name="Clum A."/>
            <person name="Copeland A."/>
            <person name="Hainaut M."/>
            <person name="Haridas S."/>
            <person name="Labutti K."/>
            <person name="Lindquist E."/>
            <person name="Lipzen A."/>
            <person name="Khouja H.-R."/>
            <person name="Murat C."/>
            <person name="Ohm R."/>
            <person name="Olson A."/>
            <person name="Spatafora J."/>
            <person name="Veneault-Fourrey C."/>
            <person name="Henrissat B."/>
            <person name="Grigoriev I."/>
            <person name="Martin F."/>
            <person name="Perotto S."/>
        </authorList>
    </citation>
    <scope>NUCLEOTIDE SEQUENCE [LARGE SCALE GENOMIC DNA]</scope>
    <source>
        <strain evidence="2 3">UAMH 7357</strain>
    </source>
</reference>
<name>A0A2J6PNX0_9HELO</name>
<feature type="coiled-coil region" evidence="1">
    <location>
        <begin position="237"/>
        <end position="326"/>
    </location>
</feature>
<dbReference type="Proteomes" id="UP000235672">
    <property type="component" value="Unassembled WGS sequence"/>
</dbReference>
<feature type="coiled-coil region" evidence="1">
    <location>
        <begin position="114"/>
        <end position="155"/>
    </location>
</feature>
<dbReference type="EMBL" id="KZ613511">
    <property type="protein sequence ID" value="PMD15689.1"/>
    <property type="molecule type" value="Genomic_DNA"/>
</dbReference>
<organism evidence="2 3">
    <name type="scientific">Hyaloscypha hepaticicola</name>
    <dbReference type="NCBI Taxonomy" id="2082293"/>
    <lineage>
        <taxon>Eukaryota</taxon>
        <taxon>Fungi</taxon>
        <taxon>Dikarya</taxon>
        <taxon>Ascomycota</taxon>
        <taxon>Pezizomycotina</taxon>
        <taxon>Leotiomycetes</taxon>
        <taxon>Helotiales</taxon>
        <taxon>Hyaloscyphaceae</taxon>
        <taxon>Hyaloscypha</taxon>
    </lineage>
</organism>
<keyword evidence="1" id="KW-0175">Coiled coil</keyword>
<evidence type="ECO:0000313" key="2">
    <source>
        <dbReference type="EMBL" id="PMD15689.1"/>
    </source>
</evidence>
<protein>
    <recommendedName>
        <fullName evidence="4">SWI5-dependent HO expression protein 3</fullName>
    </recommendedName>
</protein>
<dbReference type="OrthoDB" id="10638527at2759"/>
<sequence length="332" mass="38101">MSAPTDSQMEQEFTEKLEAATKTYRATVLALRVNIDDVKQKHKKEMAELEAGIRSREVDVKLREDAAKVKEQEREAGMRSREVDVKLREDAVKVKEQELKAQSRRTTNEGKEAGKELKLAKAQWEKQLNAEEDKIAGLEGELKSANDKYDILKLDYDAVLSELDTLKTKVAEQKPSDKVKEAFRKIKEERDQFKGLYEAARTDEPIINDRIQNAVRLMEAKKDAELAATRWALGERVRKLDEKLDVAEARAEMAEKRAIDVLDAAGVTNVLIERNEKLIELYEEKHKLENEKARFMSEILGKMKELSEMRAELESTKEENERLKKALASVLE</sequence>